<dbReference type="EMBL" id="CP045891">
    <property type="protein sequence ID" value="QQP58005.1"/>
    <property type="molecule type" value="Genomic_DNA"/>
</dbReference>
<evidence type="ECO:0000313" key="1">
    <source>
        <dbReference type="EMBL" id="QQP58005.1"/>
    </source>
</evidence>
<name>A0A7T8KL85_CALRO</name>
<reference evidence="2" key="1">
    <citation type="submission" date="2021-01" db="EMBL/GenBank/DDBJ databases">
        <title>Caligus Genome Assembly.</title>
        <authorList>
            <person name="Gallardo-Escarate C."/>
        </authorList>
    </citation>
    <scope>NUCLEOTIDE SEQUENCE [LARGE SCALE GENOMIC DNA]</scope>
</reference>
<proteinExistence type="predicted"/>
<evidence type="ECO:0000313" key="2">
    <source>
        <dbReference type="Proteomes" id="UP000595437"/>
    </source>
</evidence>
<accession>A0A7T8KL85</accession>
<protein>
    <submittedName>
        <fullName evidence="1">Uncharacterized protein</fullName>
    </submittedName>
</protein>
<keyword evidence="2" id="KW-1185">Reference proteome</keyword>
<gene>
    <name evidence="1" type="ORF">FKW44_003180</name>
</gene>
<sequence length="68" mass="7793">MVTLPAINSSVIKKWYDNVLQVLVKVGKLELLEDDEEGSSKKEEFLQLINRGGLIKNTYDKKKNDKID</sequence>
<dbReference type="AlphaFoldDB" id="A0A7T8KL85"/>
<dbReference type="Proteomes" id="UP000595437">
    <property type="component" value="Chromosome 2"/>
</dbReference>
<organism evidence="1 2">
    <name type="scientific">Caligus rogercresseyi</name>
    <name type="common">Sea louse</name>
    <dbReference type="NCBI Taxonomy" id="217165"/>
    <lineage>
        <taxon>Eukaryota</taxon>
        <taxon>Metazoa</taxon>
        <taxon>Ecdysozoa</taxon>
        <taxon>Arthropoda</taxon>
        <taxon>Crustacea</taxon>
        <taxon>Multicrustacea</taxon>
        <taxon>Hexanauplia</taxon>
        <taxon>Copepoda</taxon>
        <taxon>Siphonostomatoida</taxon>
        <taxon>Caligidae</taxon>
        <taxon>Caligus</taxon>
    </lineage>
</organism>